<accession>A0A6J6NUS4</accession>
<name>A0A6J6NUS4_9ZZZZ</name>
<dbReference type="EMBL" id="CAEZXS010000029">
    <property type="protein sequence ID" value="CAB4690540.1"/>
    <property type="molecule type" value="Genomic_DNA"/>
</dbReference>
<evidence type="ECO:0000313" key="2">
    <source>
        <dbReference type="EMBL" id="CAB4690540.1"/>
    </source>
</evidence>
<sequence>MRTGPRCAIDFFLAAEDFDLIESDSGDLRAFHLVVYSDAAVRGGAEVNLSRVLSVLPEQIRVTLVGVNAAVLDWLAPHRPNTETVLLSAITDRTDLRGLLKHRSTFRHLRPDVLQFNLSSASSCQWAILAATTIPGLQRIVIENSPMSVWSPSSARLKRMTSKRLSAHIAVGDRTGRMIEESTGLAPNCIQTIYHGVPTVGRVATDRPEDLTLLTVARHDPIKGLDLLLQALAMVEPRCNLVLIGEGDQTNSLRKLCSELGLNDCVEFRSAPWGEARVADMMWAFDGLVLPSRLEGFPVTIVEAMLAGLPVIATDVGSVSEAVVPGVTGWIVEPESPSALAAAMTELLNDPAAAARMGQQGHEIADAAFTIEATRKAYVQMYTALLK</sequence>
<protein>
    <submittedName>
        <fullName evidence="2">Unannotated protein</fullName>
    </submittedName>
</protein>
<feature type="domain" description="Glycosyl transferase family 1" evidence="1">
    <location>
        <begin position="209"/>
        <end position="362"/>
    </location>
</feature>
<dbReference type="AlphaFoldDB" id="A0A6J6NUS4"/>
<dbReference type="InterPro" id="IPR001296">
    <property type="entry name" value="Glyco_trans_1"/>
</dbReference>
<organism evidence="2">
    <name type="scientific">freshwater metagenome</name>
    <dbReference type="NCBI Taxonomy" id="449393"/>
    <lineage>
        <taxon>unclassified sequences</taxon>
        <taxon>metagenomes</taxon>
        <taxon>ecological metagenomes</taxon>
    </lineage>
</organism>
<dbReference type="PANTHER" id="PTHR12526">
    <property type="entry name" value="GLYCOSYLTRANSFERASE"/>
    <property type="match status" value="1"/>
</dbReference>
<dbReference type="EMBL" id="CAFAAQ010000066">
    <property type="protein sequence ID" value="CAB4806809.1"/>
    <property type="molecule type" value="Genomic_DNA"/>
</dbReference>
<dbReference type="Gene3D" id="3.40.50.2000">
    <property type="entry name" value="Glycogen Phosphorylase B"/>
    <property type="match status" value="2"/>
</dbReference>
<dbReference type="GO" id="GO:0016757">
    <property type="term" value="F:glycosyltransferase activity"/>
    <property type="evidence" value="ECO:0007669"/>
    <property type="project" value="InterPro"/>
</dbReference>
<dbReference type="SUPFAM" id="SSF53756">
    <property type="entry name" value="UDP-Glycosyltransferase/glycogen phosphorylase"/>
    <property type="match status" value="1"/>
</dbReference>
<reference evidence="2" key="1">
    <citation type="submission" date="2020-05" db="EMBL/GenBank/DDBJ databases">
        <authorList>
            <person name="Chiriac C."/>
            <person name="Salcher M."/>
            <person name="Ghai R."/>
            <person name="Kavagutti S V."/>
        </authorList>
    </citation>
    <scope>NUCLEOTIDE SEQUENCE</scope>
</reference>
<dbReference type="CDD" id="cd03801">
    <property type="entry name" value="GT4_PimA-like"/>
    <property type="match status" value="1"/>
</dbReference>
<dbReference type="Pfam" id="PF00534">
    <property type="entry name" value="Glycos_transf_1"/>
    <property type="match status" value="1"/>
</dbReference>
<evidence type="ECO:0000313" key="5">
    <source>
        <dbReference type="EMBL" id="CAB5024520.1"/>
    </source>
</evidence>
<gene>
    <name evidence="2" type="ORF">UFOPK2582_00383</name>
    <name evidence="3" type="ORF">UFOPK3046_00887</name>
    <name evidence="4" type="ORF">UFOPK3914_00836</name>
    <name evidence="5" type="ORF">UFOPK4173_00123</name>
</gene>
<dbReference type="EMBL" id="CAFBOG010000062">
    <property type="protein sequence ID" value="CAB4977714.1"/>
    <property type="molecule type" value="Genomic_DNA"/>
</dbReference>
<dbReference type="EMBL" id="CAFBPW010000006">
    <property type="protein sequence ID" value="CAB5024520.1"/>
    <property type="molecule type" value="Genomic_DNA"/>
</dbReference>
<evidence type="ECO:0000313" key="3">
    <source>
        <dbReference type="EMBL" id="CAB4806809.1"/>
    </source>
</evidence>
<proteinExistence type="predicted"/>
<evidence type="ECO:0000259" key="1">
    <source>
        <dbReference type="Pfam" id="PF00534"/>
    </source>
</evidence>
<evidence type="ECO:0000313" key="4">
    <source>
        <dbReference type="EMBL" id="CAB4977714.1"/>
    </source>
</evidence>